<dbReference type="GO" id="GO:0046872">
    <property type="term" value="F:metal ion binding"/>
    <property type="evidence" value="ECO:0007669"/>
    <property type="project" value="InterPro"/>
</dbReference>
<proteinExistence type="predicted"/>
<dbReference type="InterPro" id="IPR003806">
    <property type="entry name" value="ATP-grasp_PylC-type"/>
</dbReference>
<dbReference type="InterPro" id="IPR011761">
    <property type="entry name" value="ATP-grasp"/>
</dbReference>
<dbReference type="EMBL" id="JACHEN010000001">
    <property type="protein sequence ID" value="MBB6214312.1"/>
    <property type="molecule type" value="Genomic_DNA"/>
</dbReference>
<comment type="caution">
    <text evidence="3">The sequence shown here is derived from an EMBL/GenBank/DDBJ whole genome shotgun (WGS) entry which is preliminary data.</text>
</comment>
<name>A0A841KTQ2_9FIRM</name>
<dbReference type="AlphaFoldDB" id="A0A841KTQ2"/>
<dbReference type="Proteomes" id="UP000579281">
    <property type="component" value="Unassembled WGS sequence"/>
</dbReference>
<sequence length="393" mass="44530">MSTNTLNILITGGRAPVALDLARNLHASEHSIYIAESLKTNLCRHSKSVTKSFLVSKPNTDERSFISEIIQLINDYGISLLIPTCEETFYISKYKEKIEQATNAKLFVDELEKLKVLHNKYTFIQKVKECGLSTPATFMVDSQEGLLNVLGSSFAYKTKLVLKPVYSRFGSKVKIFENTKDTAFKIIISESNPWVIQRYIEGEQICTYSICIGGEIRAYSAYKSSFRTGIGASINFESVMDRDIFDWVSDIVRKLDFTGQISFDLIKTQDGGIYPIECNPRTTSGLHLVSRRYALQDAFLNIKSETALARENEKAMLLLPMFLFGGFNIRKLSDIRKWFAVIRDSKEVVFSFGDMKPFLNQVNSFINLVYISIRKGISITEASTCDIEWNGDL</sequence>
<dbReference type="GO" id="GO:0016874">
    <property type="term" value="F:ligase activity"/>
    <property type="evidence" value="ECO:0007669"/>
    <property type="project" value="UniProtKB-KW"/>
</dbReference>
<keyword evidence="4" id="KW-1185">Reference proteome</keyword>
<dbReference type="Gene3D" id="3.40.50.20">
    <property type="match status" value="1"/>
</dbReference>
<evidence type="ECO:0000256" key="1">
    <source>
        <dbReference type="PROSITE-ProRule" id="PRU00409"/>
    </source>
</evidence>
<dbReference type="Pfam" id="PF02655">
    <property type="entry name" value="ATP-grasp_3"/>
    <property type="match status" value="1"/>
</dbReference>
<reference evidence="3 4" key="1">
    <citation type="submission" date="2020-08" db="EMBL/GenBank/DDBJ databases">
        <title>Genomic Encyclopedia of Type Strains, Phase IV (KMG-IV): sequencing the most valuable type-strain genomes for metagenomic binning, comparative biology and taxonomic classification.</title>
        <authorList>
            <person name="Goeker M."/>
        </authorList>
    </citation>
    <scope>NUCLEOTIDE SEQUENCE [LARGE SCALE GENOMIC DNA]</scope>
    <source>
        <strain evidence="3 4">DSM 103526</strain>
    </source>
</reference>
<dbReference type="RefSeq" id="WP_184307575.1">
    <property type="nucleotide sequence ID" value="NZ_JACHEN010000001.1"/>
</dbReference>
<gene>
    <name evidence="3" type="ORF">HNQ80_000381</name>
</gene>
<keyword evidence="3" id="KW-0436">Ligase</keyword>
<organism evidence="3 4">
    <name type="scientific">Anaerosolibacter carboniphilus</name>
    <dbReference type="NCBI Taxonomy" id="1417629"/>
    <lineage>
        <taxon>Bacteria</taxon>
        <taxon>Bacillati</taxon>
        <taxon>Bacillota</taxon>
        <taxon>Clostridia</taxon>
        <taxon>Peptostreptococcales</taxon>
        <taxon>Thermotaleaceae</taxon>
        <taxon>Anaerosolibacter</taxon>
    </lineage>
</organism>
<feature type="domain" description="ATP-grasp" evidence="2">
    <location>
        <begin position="124"/>
        <end position="308"/>
    </location>
</feature>
<dbReference type="SUPFAM" id="SSF56059">
    <property type="entry name" value="Glutathione synthetase ATP-binding domain-like"/>
    <property type="match status" value="1"/>
</dbReference>
<evidence type="ECO:0000313" key="3">
    <source>
        <dbReference type="EMBL" id="MBB6214312.1"/>
    </source>
</evidence>
<dbReference type="Gene3D" id="3.30.470.20">
    <property type="entry name" value="ATP-grasp fold, B domain"/>
    <property type="match status" value="1"/>
</dbReference>
<protein>
    <submittedName>
        <fullName evidence="3">Putative ATP-grasp superfamily ATP-dependent carboligase</fullName>
    </submittedName>
</protein>
<accession>A0A841KTQ2</accession>
<dbReference type="PROSITE" id="PS50975">
    <property type="entry name" value="ATP_GRASP"/>
    <property type="match status" value="1"/>
</dbReference>
<evidence type="ECO:0000259" key="2">
    <source>
        <dbReference type="PROSITE" id="PS50975"/>
    </source>
</evidence>
<dbReference type="GO" id="GO:0005524">
    <property type="term" value="F:ATP binding"/>
    <property type="evidence" value="ECO:0007669"/>
    <property type="project" value="UniProtKB-UniRule"/>
</dbReference>
<evidence type="ECO:0000313" key="4">
    <source>
        <dbReference type="Proteomes" id="UP000579281"/>
    </source>
</evidence>
<keyword evidence="1" id="KW-0547">Nucleotide-binding</keyword>
<keyword evidence="1" id="KW-0067">ATP-binding</keyword>